<dbReference type="InterPro" id="IPR003769">
    <property type="entry name" value="ClpS_core"/>
</dbReference>
<dbReference type="SUPFAM" id="SSF54736">
    <property type="entry name" value="ClpS-like"/>
    <property type="match status" value="1"/>
</dbReference>
<sequence>MPAINIKHQTRTNSNQAPAHVPPPQRYKVVLLNDDYTPMDFVVLVLTEIFLLPPTQASAVMLLVHHEGRGVCGVYQKDIAQSKCRQVHDRAQAEAYPLKCVVEAA</sequence>
<name>A0A892ZJ74_9NEIS</name>
<dbReference type="InterPro" id="IPR022935">
    <property type="entry name" value="ClpS"/>
</dbReference>
<dbReference type="Proteomes" id="UP000653156">
    <property type="component" value="Chromosome"/>
</dbReference>
<comment type="function">
    <text evidence="1">Involved in the modulation of the specificity of the ClpAP-mediated ATP-dependent protein degradation.</text>
</comment>
<dbReference type="GO" id="GO:0006508">
    <property type="term" value="P:proteolysis"/>
    <property type="evidence" value="ECO:0007669"/>
    <property type="project" value="UniProtKB-UniRule"/>
</dbReference>
<accession>A0A892ZJ74</accession>
<comment type="similarity">
    <text evidence="1">Belongs to the ClpS family.</text>
</comment>
<dbReference type="GO" id="GO:0008233">
    <property type="term" value="F:peptidase activity"/>
    <property type="evidence" value="ECO:0007669"/>
    <property type="project" value="UniProtKB-KW"/>
</dbReference>
<organism evidence="4 5">
    <name type="scientific">Paralysiella testudinis</name>
    <dbReference type="NCBI Taxonomy" id="2809020"/>
    <lineage>
        <taxon>Bacteria</taxon>
        <taxon>Pseudomonadati</taxon>
        <taxon>Pseudomonadota</taxon>
        <taxon>Betaproteobacteria</taxon>
        <taxon>Neisseriales</taxon>
        <taxon>Neisseriaceae</taxon>
        <taxon>Paralysiella</taxon>
    </lineage>
</organism>
<dbReference type="HAMAP" id="MF_00302">
    <property type="entry name" value="ClpS"/>
    <property type="match status" value="1"/>
</dbReference>
<gene>
    <name evidence="1 4" type="primary">clpS</name>
    <name evidence="4" type="ORF">JQU52_12990</name>
</gene>
<evidence type="ECO:0000256" key="1">
    <source>
        <dbReference type="HAMAP-Rule" id="MF_00302"/>
    </source>
</evidence>
<evidence type="ECO:0000256" key="2">
    <source>
        <dbReference type="SAM" id="MobiDB-lite"/>
    </source>
</evidence>
<dbReference type="RefSeq" id="WP_230338890.1">
    <property type="nucleotide sequence ID" value="NZ_CP069798.1"/>
</dbReference>
<dbReference type="Gene3D" id="3.30.1390.10">
    <property type="match status" value="1"/>
</dbReference>
<dbReference type="NCBIfam" id="NF000672">
    <property type="entry name" value="PRK00033.1-5"/>
    <property type="match status" value="1"/>
</dbReference>
<dbReference type="Pfam" id="PF02617">
    <property type="entry name" value="ClpS"/>
    <property type="match status" value="1"/>
</dbReference>
<feature type="region of interest" description="Disordered" evidence="2">
    <location>
        <begin position="1"/>
        <end position="21"/>
    </location>
</feature>
<feature type="domain" description="Adaptor protein ClpS core" evidence="3">
    <location>
        <begin position="23"/>
        <end position="100"/>
    </location>
</feature>
<evidence type="ECO:0000313" key="4">
    <source>
        <dbReference type="EMBL" id="QRQ81594.1"/>
    </source>
</evidence>
<evidence type="ECO:0000259" key="3">
    <source>
        <dbReference type="Pfam" id="PF02617"/>
    </source>
</evidence>
<dbReference type="EMBL" id="CP069798">
    <property type="protein sequence ID" value="QRQ81594.1"/>
    <property type="molecule type" value="Genomic_DNA"/>
</dbReference>
<keyword evidence="5" id="KW-1185">Reference proteome</keyword>
<keyword evidence="4" id="KW-0645">Protease</keyword>
<dbReference type="FunFam" id="3.30.1390.10:FF:000002">
    <property type="entry name" value="ATP-dependent Clp protease adapter protein ClpS"/>
    <property type="match status" value="1"/>
</dbReference>
<dbReference type="PANTHER" id="PTHR33473">
    <property type="entry name" value="ATP-DEPENDENT CLP PROTEASE ADAPTER PROTEIN CLPS1, CHLOROPLASTIC"/>
    <property type="match status" value="1"/>
</dbReference>
<dbReference type="AlphaFoldDB" id="A0A892ZJ74"/>
<dbReference type="InterPro" id="IPR014719">
    <property type="entry name" value="Ribosomal_bL12_C/ClpS-like"/>
</dbReference>
<comment type="subunit">
    <text evidence="1">Binds to the N-terminal domain of the chaperone ClpA.</text>
</comment>
<proteinExistence type="inferred from homology"/>
<dbReference type="GO" id="GO:0030163">
    <property type="term" value="P:protein catabolic process"/>
    <property type="evidence" value="ECO:0007669"/>
    <property type="project" value="InterPro"/>
</dbReference>
<keyword evidence="4" id="KW-0378">Hydrolase</keyword>
<dbReference type="KEGG" id="ptes:JQU52_12990"/>
<protein>
    <recommendedName>
        <fullName evidence="1">ATP-dependent Clp protease adapter protein ClpS</fullName>
    </recommendedName>
</protein>
<reference evidence="4" key="1">
    <citation type="submission" date="2021-02" db="EMBL/GenBank/DDBJ databases">
        <title>Neisseriaceae sp. 26B isolated from the cloaca of a Common Toad-headed Turtle (Mesoclemmys nasuta).</title>
        <authorList>
            <person name="Spergser J."/>
            <person name="Busse H.-J."/>
        </authorList>
    </citation>
    <scope>NUCLEOTIDE SEQUENCE</scope>
    <source>
        <strain evidence="4">26B</strain>
    </source>
</reference>
<evidence type="ECO:0000313" key="5">
    <source>
        <dbReference type="Proteomes" id="UP000653156"/>
    </source>
</evidence>
<dbReference type="PANTHER" id="PTHR33473:SF19">
    <property type="entry name" value="ATP-DEPENDENT CLP PROTEASE ADAPTER PROTEIN CLPS"/>
    <property type="match status" value="1"/>
</dbReference>